<dbReference type="RefSeq" id="XP_022399767.1">
    <property type="nucleotide sequence ID" value="XM_022540815.1"/>
</dbReference>
<dbReference type="EMBL" id="KV878900">
    <property type="protein sequence ID" value="OJJ83069.1"/>
    <property type="molecule type" value="Genomic_DNA"/>
</dbReference>
<keyword evidence="2" id="KW-0560">Oxidoreductase</keyword>
<dbReference type="Gene3D" id="3.40.50.720">
    <property type="entry name" value="NAD(P)-binding Rossmann-like Domain"/>
    <property type="match status" value="1"/>
</dbReference>
<dbReference type="STRING" id="1160497.A0A1L9VGN7"/>
<name>A0A1L9VGN7_ASPGL</name>
<gene>
    <name evidence="4" type="ORF">ASPGLDRAFT_128593</name>
</gene>
<dbReference type="SUPFAM" id="SSF51735">
    <property type="entry name" value="NAD(P)-binding Rossmann-fold domains"/>
    <property type="match status" value="1"/>
</dbReference>
<dbReference type="OrthoDB" id="5840532at2759"/>
<organism evidence="4 5">
    <name type="scientific">Aspergillus glaucus CBS 516.65</name>
    <dbReference type="NCBI Taxonomy" id="1160497"/>
    <lineage>
        <taxon>Eukaryota</taxon>
        <taxon>Fungi</taxon>
        <taxon>Dikarya</taxon>
        <taxon>Ascomycota</taxon>
        <taxon>Pezizomycotina</taxon>
        <taxon>Eurotiomycetes</taxon>
        <taxon>Eurotiomycetidae</taxon>
        <taxon>Eurotiales</taxon>
        <taxon>Aspergillaceae</taxon>
        <taxon>Aspergillus</taxon>
        <taxon>Aspergillus subgen. Aspergillus</taxon>
    </lineage>
</organism>
<comment type="similarity">
    <text evidence="1 3">Belongs to the short-chain dehydrogenases/reductases (SDR) family.</text>
</comment>
<evidence type="ECO:0000256" key="3">
    <source>
        <dbReference type="RuleBase" id="RU000363"/>
    </source>
</evidence>
<dbReference type="Pfam" id="PF00106">
    <property type="entry name" value="adh_short"/>
    <property type="match status" value="1"/>
</dbReference>
<accession>A0A1L9VGN7</accession>
<dbReference type="PRINTS" id="PR00081">
    <property type="entry name" value="GDHRDH"/>
</dbReference>
<dbReference type="CDD" id="cd05233">
    <property type="entry name" value="SDR_c"/>
    <property type="match status" value="1"/>
</dbReference>
<dbReference type="GeneID" id="34457076"/>
<sequence length="293" mass="31385">MSQKSLFPGVAIVTGAGGTGIGAATVKAFAAAGCKRIAITDLNEVSLEQTRDAIVSVYPETQLLIRPGNIADEAFVESYMQEVIDTFKRIDYAVNCAGVLGGGQRSTETTSETFDRINSVNYKGCWLCSRAELKHMLKQDPLPSHDPDREPQRGSIVNVASQLGIVGRPEARKSSFAPSIYLTASGSLNSVYFPSAAYCGSKAAVIGMTRSDAIDYSKDGIRVNCVCPGLVETPMTVQSEESRERFRPAVEIAPMKRMGKPAEIADSILFLCSTQASFVQGHALVVDGGYVIN</sequence>
<dbReference type="PRINTS" id="PR00080">
    <property type="entry name" value="SDRFAMILY"/>
</dbReference>
<proteinExistence type="inferred from homology"/>
<dbReference type="Proteomes" id="UP000184300">
    <property type="component" value="Unassembled WGS sequence"/>
</dbReference>
<evidence type="ECO:0000313" key="4">
    <source>
        <dbReference type="EMBL" id="OJJ83069.1"/>
    </source>
</evidence>
<evidence type="ECO:0000313" key="5">
    <source>
        <dbReference type="Proteomes" id="UP000184300"/>
    </source>
</evidence>
<evidence type="ECO:0000256" key="2">
    <source>
        <dbReference type="ARBA" id="ARBA00023002"/>
    </source>
</evidence>
<dbReference type="VEuPathDB" id="FungiDB:ASPGLDRAFT_128593"/>
<dbReference type="Pfam" id="PF13561">
    <property type="entry name" value="adh_short_C2"/>
    <property type="match status" value="1"/>
</dbReference>
<keyword evidence="5" id="KW-1185">Reference proteome</keyword>
<evidence type="ECO:0008006" key="6">
    <source>
        <dbReference type="Google" id="ProtNLM"/>
    </source>
</evidence>
<dbReference type="InterPro" id="IPR036291">
    <property type="entry name" value="NAD(P)-bd_dom_sf"/>
</dbReference>
<evidence type="ECO:0000256" key="1">
    <source>
        <dbReference type="ARBA" id="ARBA00006484"/>
    </source>
</evidence>
<dbReference type="AlphaFoldDB" id="A0A1L9VGN7"/>
<protein>
    <recommendedName>
        <fullName evidence="6">Oxidoreductase</fullName>
    </recommendedName>
</protein>
<dbReference type="PANTHER" id="PTHR24321">
    <property type="entry name" value="DEHYDROGENASES, SHORT CHAIN"/>
    <property type="match status" value="1"/>
</dbReference>
<dbReference type="GO" id="GO:0016491">
    <property type="term" value="F:oxidoreductase activity"/>
    <property type="evidence" value="ECO:0007669"/>
    <property type="project" value="UniProtKB-KW"/>
</dbReference>
<dbReference type="PANTHER" id="PTHR24321:SF12">
    <property type="entry name" value="SHORT-CHAIN DEHYDROGENASE_REDUCTASE FAMILY, PUTATIVE (AFU_ORTHOLOGUE AFUA_5G14340)-RELATED"/>
    <property type="match status" value="1"/>
</dbReference>
<reference evidence="5" key="1">
    <citation type="journal article" date="2017" name="Genome Biol.">
        <title>Comparative genomics reveals high biological diversity and specific adaptations in the industrially and medically important fungal genus Aspergillus.</title>
        <authorList>
            <person name="de Vries R.P."/>
            <person name="Riley R."/>
            <person name="Wiebenga A."/>
            <person name="Aguilar-Osorio G."/>
            <person name="Amillis S."/>
            <person name="Uchima C.A."/>
            <person name="Anderluh G."/>
            <person name="Asadollahi M."/>
            <person name="Askin M."/>
            <person name="Barry K."/>
            <person name="Battaglia E."/>
            <person name="Bayram O."/>
            <person name="Benocci T."/>
            <person name="Braus-Stromeyer S.A."/>
            <person name="Caldana C."/>
            <person name="Canovas D."/>
            <person name="Cerqueira G.C."/>
            <person name="Chen F."/>
            <person name="Chen W."/>
            <person name="Choi C."/>
            <person name="Clum A."/>
            <person name="Dos Santos R.A."/>
            <person name="Damasio A.R."/>
            <person name="Diallinas G."/>
            <person name="Emri T."/>
            <person name="Fekete E."/>
            <person name="Flipphi M."/>
            <person name="Freyberg S."/>
            <person name="Gallo A."/>
            <person name="Gournas C."/>
            <person name="Habgood R."/>
            <person name="Hainaut M."/>
            <person name="Harispe M.L."/>
            <person name="Henrissat B."/>
            <person name="Hilden K.S."/>
            <person name="Hope R."/>
            <person name="Hossain A."/>
            <person name="Karabika E."/>
            <person name="Karaffa L."/>
            <person name="Karanyi Z."/>
            <person name="Krasevec N."/>
            <person name="Kuo A."/>
            <person name="Kusch H."/>
            <person name="LaButti K."/>
            <person name="Lagendijk E.L."/>
            <person name="Lapidus A."/>
            <person name="Levasseur A."/>
            <person name="Lindquist E."/>
            <person name="Lipzen A."/>
            <person name="Logrieco A.F."/>
            <person name="MacCabe A."/>
            <person name="Maekelae M.R."/>
            <person name="Malavazi I."/>
            <person name="Melin P."/>
            <person name="Meyer V."/>
            <person name="Mielnichuk N."/>
            <person name="Miskei M."/>
            <person name="Molnar A.P."/>
            <person name="Mule G."/>
            <person name="Ngan C.Y."/>
            <person name="Orejas M."/>
            <person name="Orosz E."/>
            <person name="Ouedraogo J.P."/>
            <person name="Overkamp K.M."/>
            <person name="Park H.-S."/>
            <person name="Perrone G."/>
            <person name="Piumi F."/>
            <person name="Punt P.J."/>
            <person name="Ram A.F."/>
            <person name="Ramon A."/>
            <person name="Rauscher S."/>
            <person name="Record E."/>
            <person name="Riano-Pachon D.M."/>
            <person name="Robert V."/>
            <person name="Roehrig J."/>
            <person name="Ruller R."/>
            <person name="Salamov A."/>
            <person name="Salih N.S."/>
            <person name="Samson R.A."/>
            <person name="Sandor E."/>
            <person name="Sanguinetti M."/>
            <person name="Schuetze T."/>
            <person name="Sepcic K."/>
            <person name="Shelest E."/>
            <person name="Sherlock G."/>
            <person name="Sophianopoulou V."/>
            <person name="Squina F.M."/>
            <person name="Sun H."/>
            <person name="Susca A."/>
            <person name="Todd R.B."/>
            <person name="Tsang A."/>
            <person name="Unkles S.E."/>
            <person name="van de Wiele N."/>
            <person name="van Rossen-Uffink D."/>
            <person name="Oliveira J.V."/>
            <person name="Vesth T.C."/>
            <person name="Visser J."/>
            <person name="Yu J.-H."/>
            <person name="Zhou M."/>
            <person name="Andersen M.R."/>
            <person name="Archer D.B."/>
            <person name="Baker S.E."/>
            <person name="Benoit I."/>
            <person name="Brakhage A.A."/>
            <person name="Braus G.H."/>
            <person name="Fischer R."/>
            <person name="Frisvad J.C."/>
            <person name="Goldman G.H."/>
            <person name="Houbraken J."/>
            <person name="Oakley B."/>
            <person name="Pocsi I."/>
            <person name="Scazzocchio C."/>
            <person name="Seiboth B."/>
            <person name="vanKuyk P.A."/>
            <person name="Wortman J."/>
            <person name="Dyer P.S."/>
            <person name="Grigoriev I.V."/>
        </authorList>
    </citation>
    <scope>NUCLEOTIDE SEQUENCE [LARGE SCALE GENOMIC DNA]</scope>
    <source>
        <strain evidence="5">CBS 516.65</strain>
    </source>
</reference>
<dbReference type="InterPro" id="IPR002347">
    <property type="entry name" value="SDR_fam"/>
</dbReference>